<gene>
    <name evidence="5" type="ORF">C8P68_103430</name>
</gene>
<dbReference type="SUPFAM" id="SSF46689">
    <property type="entry name" value="Homeodomain-like"/>
    <property type="match status" value="2"/>
</dbReference>
<accession>A0A2T5JBX2</accession>
<dbReference type="InterPro" id="IPR003313">
    <property type="entry name" value="AraC-bd"/>
</dbReference>
<dbReference type="PANTHER" id="PTHR11019:SF159">
    <property type="entry name" value="TRANSCRIPTIONAL REGULATOR-RELATED"/>
    <property type="match status" value="1"/>
</dbReference>
<dbReference type="Pfam" id="PF12833">
    <property type="entry name" value="HTH_18"/>
    <property type="match status" value="1"/>
</dbReference>
<evidence type="ECO:0000313" key="5">
    <source>
        <dbReference type="EMBL" id="PTQ98269.1"/>
    </source>
</evidence>
<dbReference type="EMBL" id="QAOQ01000003">
    <property type="protein sequence ID" value="PTQ98269.1"/>
    <property type="molecule type" value="Genomic_DNA"/>
</dbReference>
<dbReference type="GO" id="GO:0003700">
    <property type="term" value="F:DNA-binding transcription factor activity"/>
    <property type="evidence" value="ECO:0007669"/>
    <property type="project" value="InterPro"/>
</dbReference>
<evidence type="ECO:0000256" key="1">
    <source>
        <dbReference type="ARBA" id="ARBA00023015"/>
    </source>
</evidence>
<evidence type="ECO:0000256" key="3">
    <source>
        <dbReference type="ARBA" id="ARBA00023163"/>
    </source>
</evidence>
<dbReference type="SMART" id="SM00342">
    <property type="entry name" value="HTH_ARAC"/>
    <property type="match status" value="1"/>
</dbReference>
<keyword evidence="2" id="KW-0238">DNA-binding</keyword>
<dbReference type="InterPro" id="IPR014710">
    <property type="entry name" value="RmlC-like_jellyroll"/>
</dbReference>
<dbReference type="Pfam" id="PF02311">
    <property type="entry name" value="AraC_binding"/>
    <property type="match status" value="1"/>
</dbReference>
<keyword evidence="3" id="KW-0804">Transcription</keyword>
<keyword evidence="1" id="KW-0805">Transcription regulation</keyword>
<comment type="caution">
    <text evidence="5">The sequence shown here is derived from an EMBL/GenBank/DDBJ whole genome shotgun (WGS) entry which is preliminary data.</text>
</comment>
<evidence type="ECO:0000259" key="4">
    <source>
        <dbReference type="PROSITE" id="PS01124"/>
    </source>
</evidence>
<protein>
    <submittedName>
        <fullName evidence="5">AraC family transcriptional regulator</fullName>
    </submittedName>
</protein>
<feature type="domain" description="HTH araC/xylS-type" evidence="4">
    <location>
        <begin position="163"/>
        <end position="261"/>
    </location>
</feature>
<dbReference type="Proteomes" id="UP000244168">
    <property type="component" value="Unassembled WGS sequence"/>
</dbReference>
<evidence type="ECO:0000256" key="2">
    <source>
        <dbReference type="ARBA" id="ARBA00023125"/>
    </source>
</evidence>
<dbReference type="Gene3D" id="1.10.10.60">
    <property type="entry name" value="Homeodomain-like"/>
    <property type="match status" value="2"/>
</dbReference>
<dbReference type="InterPro" id="IPR018060">
    <property type="entry name" value="HTH_AraC"/>
</dbReference>
<name>A0A2T5JBX2_9SPHI</name>
<dbReference type="InterPro" id="IPR011051">
    <property type="entry name" value="RmlC_Cupin_sf"/>
</dbReference>
<dbReference type="OrthoDB" id="1266582at2"/>
<dbReference type="SUPFAM" id="SSF51182">
    <property type="entry name" value="RmlC-like cupins"/>
    <property type="match status" value="1"/>
</dbReference>
<keyword evidence="6" id="KW-1185">Reference proteome</keyword>
<organism evidence="5 6">
    <name type="scientific">Mucilaginibacter yixingensis</name>
    <dbReference type="NCBI Taxonomy" id="1295612"/>
    <lineage>
        <taxon>Bacteria</taxon>
        <taxon>Pseudomonadati</taxon>
        <taxon>Bacteroidota</taxon>
        <taxon>Sphingobacteriia</taxon>
        <taxon>Sphingobacteriales</taxon>
        <taxon>Sphingobacteriaceae</taxon>
        <taxon>Mucilaginibacter</taxon>
    </lineage>
</organism>
<dbReference type="InterPro" id="IPR009057">
    <property type="entry name" value="Homeodomain-like_sf"/>
</dbReference>
<dbReference type="PROSITE" id="PS01124">
    <property type="entry name" value="HTH_ARAC_FAMILY_2"/>
    <property type="match status" value="1"/>
</dbReference>
<dbReference type="AlphaFoldDB" id="A0A2T5JBX2"/>
<sequence>MQVDTSSLDLIDRHPETVYVLHERKERKLPMHQHIKGQLTYVEGGIAYIHLEAKTYVIPARHYIWLPGGVVHRLEVRFAATAIRNIYFSMHKDDQAPFYNKTGIYPINRLLHEMIIYTGDFDAEPARDTAEYQFLITLKNMLPRVSQIALPFIVPTTTNTRMRPVIDYITNHIAQPITLTSVAEHFNMSDRSLSRLFQAELSISFLQYLKQRRIIKGTEMMLHTGSNLTEIAYETGYQSLSAFSATFQQVMNMRPSEFLASL</sequence>
<dbReference type="GO" id="GO:0043565">
    <property type="term" value="F:sequence-specific DNA binding"/>
    <property type="evidence" value="ECO:0007669"/>
    <property type="project" value="InterPro"/>
</dbReference>
<dbReference type="Gene3D" id="2.60.120.10">
    <property type="entry name" value="Jelly Rolls"/>
    <property type="match status" value="1"/>
</dbReference>
<proteinExistence type="predicted"/>
<evidence type="ECO:0000313" key="6">
    <source>
        <dbReference type="Proteomes" id="UP000244168"/>
    </source>
</evidence>
<dbReference type="PANTHER" id="PTHR11019">
    <property type="entry name" value="HTH-TYPE TRANSCRIPTIONAL REGULATOR NIMR"/>
    <property type="match status" value="1"/>
</dbReference>
<reference evidence="5 6" key="1">
    <citation type="submission" date="2018-04" db="EMBL/GenBank/DDBJ databases">
        <title>Genomic Encyclopedia of Archaeal and Bacterial Type Strains, Phase II (KMG-II): from individual species to whole genera.</title>
        <authorList>
            <person name="Goeker M."/>
        </authorList>
    </citation>
    <scope>NUCLEOTIDE SEQUENCE [LARGE SCALE GENOMIC DNA]</scope>
    <source>
        <strain evidence="5 6">DSM 26809</strain>
    </source>
</reference>